<name>A0A8J7W4I3_9FIRM</name>
<evidence type="ECO:0000313" key="2">
    <source>
        <dbReference type="EMBL" id="MBR0600364.1"/>
    </source>
</evidence>
<gene>
    <name evidence="2" type="ORF">KCX82_21055</name>
</gene>
<dbReference type="InterPro" id="IPR021560">
    <property type="entry name" value="DUF3021"/>
</dbReference>
<evidence type="ECO:0000256" key="1">
    <source>
        <dbReference type="SAM" id="Phobius"/>
    </source>
</evidence>
<feature type="transmembrane region" description="Helical" evidence="1">
    <location>
        <begin position="75"/>
        <end position="95"/>
    </location>
</feature>
<comment type="caution">
    <text evidence="2">The sequence shown here is derived from an EMBL/GenBank/DDBJ whole genome shotgun (WGS) entry which is preliminary data.</text>
</comment>
<accession>A0A8J7W4I3</accession>
<feature type="transmembrane region" description="Helical" evidence="1">
    <location>
        <begin position="101"/>
        <end position="122"/>
    </location>
</feature>
<dbReference type="AlphaFoldDB" id="A0A8J7W4I3"/>
<keyword evidence="1" id="KW-0812">Transmembrane</keyword>
<dbReference type="Pfam" id="PF11457">
    <property type="entry name" value="DUF3021"/>
    <property type="match status" value="1"/>
</dbReference>
<reference evidence="2" key="1">
    <citation type="submission" date="2021-04" db="EMBL/GenBank/DDBJ databases">
        <title>Sinoanaerobacter chloroacetimidivorans sp. nov., an obligate anaerobic bacterium isolated from anaerobic sludge.</title>
        <authorList>
            <person name="Bao Y."/>
        </authorList>
    </citation>
    <scope>NUCLEOTIDE SEQUENCE</scope>
    <source>
        <strain evidence="2">BAD-6</strain>
    </source>
</reference>
<reference evidence="2" key="2">
    <citation type="submission" date="2021-04" db="EMBL/GenBank/DDBJ databases">
        <authorList>
            <person name="Liu J."/>
        </authorList>
    </citation>
    <scope>NUCLEOTIDE SEQUENCE</scope>
    <source>
        <strain evidence="2">BAD-6</strain>
    </source>
</reference>
<keyword evidence="1" id="KW-0472">Membrane</keyword>
<dbReference type="RefSeq" id="WP_227020480.1">
    <property type="nucleotide sequence ID" value="NZ_JAGSND010000025.1"/>
</dbReference>
<feature type="transmembrane region" description="Helical" evidence="1">
    <location>
        <begin position="45"/>
        <end position="63"/>
    </location>
</feature>
<keyword evidence="1" id="KW-1133">Transmembrane helix</keyword>
<dbReference type="EMBL" id="JAGSND010000025">
    <property type="protein sequence ID" value="MBR0600364.1"/>
    <property type="molecule type" value="Genomic_DNA"/>
</dbReference>
<feature type="transmembrane region" description="Helical" evidence="1">
    <location>
        <begin position="12"/>
        <end position="33"/>
    </location>
</feature>
<dbReference type="Proteomes" id="UP000675664">
    <property type="component" value="Unassembled WGS sequence"/>
</dbReference>
<sequence>MSFKELLKLMIRDFFVITAGIVISVAIFCSAFYPEELFPVEFFWNIISLGIMSSLPHFIFYSEKELNKRQMLTRQVIHFSIILLILFTVGYSWGWIATGNILQPVVFFLLVTAVYLGVKVLAFQNDRKMADLLNRKLGEFHNLSGQSMDKERKE</sequence>
<evidence type="ECO:0000313" key="3">
    <source>
        <dbReference type="Proteomes" id="UP000675664"/>
    </source>
</evidence>
<keyword evidence="3" id="KW-1185">Reference proteome</keyword>
<protein>
    <submittedName>
        <fullName evidence="2">DUF3021 domain-containing protein</fullName>
    </submittedName>
</protein>
<organism evidence="2 3">
    <name type="scientific">Sinanaerobacter chloroacetimidivorans</name>
    <dbReference type="NCBI Taxonomy" id="2818044"/>
    <lineage>
        <taxon>Bacteria</taxon>
        <taxon>Bacillati</taxon>
        <taxon>Bacillota</taxon>
        <taxon>Clostridia</taxon>
        <taxon>Peptostreptococcales</taxon>
        <taxon>Anaerovoracaceae</taxon>
        <taxon>Sinanaerobacter</taxon>
    </lineage>
</organism>
<proteinExistence type="predicted"/>